<keyword evidence="1" id="KW-0812">Transmembrane</keyword>
<dbReference type="AlphaFoldDB" id="A0A316H9S7"/>
<keyword evidence="3" id="KW-1185">Reference proteome</keyword>
<feature type="transmembrane region" description="Helical" evidence="1">
    <location>
        <begin position="338"/>
        <end position="359"/>
    </location>
</feature>
<keyword evidence="1" id="KW-1133">Transmembrane helix</keyword>
<dbReference type="Pfam" id="PF03929">
    <property type="entry name" value="PepSY_TM"/>
    <property type="match status" value="1"/>
</dbReference>
<organism evidence="2 3">
    <name type="scientific">Mucilaginibacter oryzae</name>
    <dbReference type="NCBI Taxonomy" id="468058"/>
    <lineage>
        <taxon>Bacteria</taxon>
        <taxon>Pseudomonadati</taxon>
        <taxon>Bacteroidota</taxon>
        <taxon>Sphingobacteriia</taxon>
        <taxon>Sphingobacteriales</taxon>
        <taxon>Sphingobacteriaceae</taxon>
        <taxon>Mucilaginibacter</taxon>
    </lineage>
</organism>
<evidence type="ECO:0000313" key="3">
    <source>
        <dbReference type="Proteomes" id="UP000245678"/>
    </source>
</evidence>
<evidence type="ECO:0000313" key="2">
    <source>
        <dbReference type="EMBL" id="PWK77237.1"/>
    </source>
</evidence>
<gene>
    <name evidence="2" type="ORF">LX99_03048</name>
</gene>
<feature type="transmembrane region" description="Helical" evidence="1">
    <location>
        <begin position="146"/>
        <end position="172"/>
    </location>
</feature>
<evidence type="ECO:0000256" key="1">
    <source>
        <dbReference type="SAM" id="Phobius"/>
    </source>
</evidence>
<proteinExistence type="predicted"/>
<accession>A0A316H9S7</accession>
<dbReference type="EMBL" id="QGHA01000005">
    <property type="protein sequence ID" value="PWK77237.1"/>
    <property type="molecule type" value="Genomic_DNA"/>
</dbReference>
<keyword evidence="1" id="KW-0472">Membrane</keyword>
<feature type="transmembrane region" description="Helical" evidence="1">
    <location>
        <begin position="201"/>
        <end position="221"/>
    </location>
</feature>
<dbReference type="Proteomes" id="UP000245678">
    <property type="component" value="Unassembled WGS sequence"/>
</dbReference>
<protein>
    <submittedName>
        <fullName evidence="2">Putative iron-regulated membrane protein</fullName>
    </submittedName>
</protein>
<reference evidence="2 3" key="1">
    <citation type="submission" date="2018-05" db="EMBL/GenBank/DDBJ databases">
        <title>Genomic Encyclopedia of Archaeal and Bacterial Type Strains, Phase II (KMG-II): from individual species to whole genera.</title>
        <authorList>
            <person name="Goeker M."/>
        </authorList>
    </citation>
    <scope>NUCLEOTIDE SEQUENCE [LARGE SCALE GENOMIC DNA]</scope>
    <source>
        <strain evidence="2 3">DSM 19975</strain>
    </source>
</reference>
<comment type="caution">
    <text evidence="2">The sequence shown here is derived from an EMBL/GenBank/DDBJ whole genome shotgun (WGS) entry which is preliminary data.</text>
</comment>
<dbReference type="InterPro" id="IPR005625">
    <property type="entry name" value="PepSY-ass_TM"/>
</dbReference>
<feature type="transmembrane region" description="Helical" evidence="1">
    <location>
        <begin position="12"/>
        <end position="38"/>
    </location>
</feature>
<name>A0A316H9S7_9SPHI</name>
<dbReference type="PANTHER" id="PTHR34219">
    <property type="entry name" value="IRON-REGULATED INNER MEMBRANE PROTEIN-RELATED"/>
    <property type="match status" value="1"/>
</dbReference>
<dbReference type="RefSeq" id="WP_109608630.1">
    <property type="nucleotide sequence ID" value="NZ_QGHA01000005.1"/>
</dbReference>
<sequence>MAWRKKLTKTAFKLHGWVGLFAGLFFLLYGITGSMLMFRHQLDRYFNPELHQLKRIGQPIPADRLYRMVLRTHPNLRKLVLHDFPADQQDCYEFMLYKRQQKLTDNYLYYVFVNPYTGQIIREGSYGSVTPSFFRWLYTLHYSLQLGIPGMLLSGLMGLGMLVSLLTGAIIYRKHFWRAFRLKAGLNFKNRRTAVSSLHRILGVWSLGFTAVLFFTGFWMLKEYFTPAQWTLPRYQAAYAVPANINSMVARAKAIVPGFKPIAVIIPTTKGADVLVRGSMPTTGFLLLQGKASGLFFDAVTGKFKKLSDIDRQSFDQRFETEVYNLHIGSYGGNWIRWLYVVLGLLPGLLSVTGALLWFKKVYQR</sequence>